<reference evidence="1" key="1">
    <citation type="submission" date="2019-07" db="EMBL/GenBank/DDBJ databases">
        <title>Genomic Encyclopedia of Type Strains, Phase IV (KMG-IV): sequencing the most valuable type-strain genomes for metagenomic binning, comparative biology and taxonomic classification.</title>
        <authorList>
            <person name="Goeker M."/>
        </authorList>
    </citation>
    <scope>NUCLEOTIDE SEQUENCE</scope>
    <source>
        <strain evidence="1">DSM 44596</strain>
    </source>
</reference>
<dbReference type="SUPFAM" id="SSF51182">
    <property type="entry name" value="RmlC-like cupins"/>
    <property type="match status" value="1"/>
</dbReference>
<sequence>MTSAPMAVAPAQSRTILRTTESGDFLMSDYLGEHSDGSATGGFQAYLVGQKAEKLRPHYHEVDQFQVVLDGSGRLGRHAIGAGTVHYSDAYTVYGPIFADAPDGLSYFTLRLDPAAGLNYMPESRVKGETRAGEHFTCAIDDAAGETGKLDLLARTRRGAAAFGVALDLGGVLTADALAECVGRGYAVVLSGSVAFGDRTLPSGSLIPFESAVALEGLSGQSDRTNLALVVFATLSEPTQ</sequence>
<comment type="caution">
    <text evidence="1">The sequence shown here is derived from an EMBL/GenBank/DDBJ whole genome shotgun (WGS) entry which is preliminary data.</text>
</comment>
<proteinExistence type="predicted"/>
<dbReference type="EMBL" id="VNIQ01000002">
    <property type="protein sequence ID" value="TYQ06761.1"/>
    <property type="molecule type" value="Genomic_DNA"/>
</dbReference>
<gene>
    <name evidence="1" type="ORF">FNL38_102905</name>
</gene>
<protein>
    <submittedName>
        <fullName evidence="1">Uncharacterized protein</fullName>
    </submittedName>
</protein>
<name>A0A652YUI3_NOCGL</name>
<organism evidence="1">
    <name type="scientific">Nocardia globerula</name>
    <dbReference type="NCBI Taxonomy" id="1818"/>
    <lineage>
        <taxon>Bacteria</taxon>
        <taxon>Bacillati</taxon>
        <taxon>Actinomycetota</taxon>
        <taxon>Actinomycetes</taxon>
        <taxon>Mycobacteriales</taxon>
        <taxon>Nocardiaceae</taxon>
        <taxon>Nocardia</taxon>
    </lineage>
</organism>
<evidence type="ECO:0000313" key="1">
    <source>
        <dbReference type="EMBL" id="TYQ06761.1"/>
    </source>
</evidence>
<dbReference type="InterPro" id="IPR011051">
    <property type="entry name" value="RmlC_Cupin_sf"/>
</dbReference>
<accession>A0A652YUI3</accession>
<dbReference type="AlphaFoldDB" id="A0A652YUI3"/>